<feature type="region of interest" description="Disordered" evidence="1">
    <location>
        <begin position="409"/>
        <end position="454"/>
    </location>
</feature>
<dbReference type="InterPro" id="IPR043910">
    <property type="entry name" value="DUF5767"/>
</dbReference>
<reference evidence="2" key="1">
    <citation type="submission" date="2018-10" db="EMBL/GenBank/DDBJ databases">
        <title>Hidden diversity of soil giant viruses.</title>
        <authorList>
            <person name="Schulz F."/>
            <person name="Alteio L."/>
            <person name="Goudeau D."/>
            <person name="Ryan E.M."/>
            <person name="Malmstrom R.R."/>
            <person name="Blanchard J."/>
            <person name="Woyke T."/>
        </authorList>
    </citation>
    <scope>NUCLEOTIDE SEQUENCE</scope>
    <source>
        <strain evidence="2">EDV1</strain>
    </source>
</reference>
<evidence type="ECO:0000313" key="2">
    <source>
        <dbReference type="EMBL" id="AYV78896.1"/>
    </source>
</evidence>
<feature type="region of interest" description="Disordered" evidence="1">
    <location>
        <begin position="480"/>
        <end position="555"/>
    </location>
</feature>
<feature type="compositionally biased region" description="Low complexity" evidence="1">
    <location>
        <begin position="416"/>
        <end position="427"/>
    </location>
</feature>
<feature type="compositionally biased region" description="Low complexity" evidence="1">
    <location>
        <begin position="440"/>
        <end position="454"/>
    </location>
</feature>
<dbReference type="Pfam" id="PF19071">
    <property type="entry name" value="DUF5767"/>
    <property type="match status" value="1"/>
</dbReference>
<protein>
    <submittedName>
        <fullName evidence="2">Uncharacterized protein</fullName>
    </submittedName>
</protein>
<feature type="compositionally biased region" description="Low complexity" evidence="1">
    <location>
        <begin position="1"/>
        <end position="12"/>
    </location>
</feature>
<feature type="region of interest" description="Disordered" evidence="1">
    <location>
        <begin position="1"/>
        <end position="63"/>
    </location>
</feature>
<proteinExistence type="predicted"/>
<feature type="compositionally biased region" description="Basic and acidic residues" evidence="1">
    <location>
        <begin position="40"/>
        <end position="54"/>
    </location>
</feature>
<evidence type="ECO:0000256" key="1">
    <source>
        <dbReference type="SAM" id="MobiDB-lite"/>
    </source>
</evidence>
<feature type="compositionally biased region" description="Polar residues" evidence="1">
    <location>
        <begin position="514"/>
        <end position="525"/>
    </location>
</feature>
<accession>A0A3G4ZVI8</accession>
<dbReference type="EMBL" id="MK072110">
    <property type="protein sequence ID" value="AYV78896.1"/>
    <property type="molecule type" value="Genomic_DNA"/>
</dbReference>
<organism evidence="2">
    <name type="scientific">Edafosvirus sp</name>
    <dbReference type="NCBI Taxonomy" id="2487765"/>
    <lineage>
        <taxon>Viruses</taxon>
        <taxon>Varidnaviria</taxon>
        <taxon>Bamfordvirae</taxon>
        <taxon>Nucleocytoviricota</taxon>
        <taxon>Megaviricetes</taxon>
        <taxon>Imitervirales</taxon>
        <taxon>Mimiviridae</taxon>
        <taxon>Klosneuvirinae</taxon>
    </lineage>
</organism>
<name>A0A3G4ZVI8_9VIRU</name>
<sequence length="586" mass="67326">MSKMNNPNNNDYVYDDNDGLQNEPNVMGKNHTLESISNKIHSDKKDKKERKDNKDDDVDTINLPTSQTDMMVGLLADETKMISEDKRWMYDKSEEEKINPEDKHLKDENLDDYVDHKPQENKMEEPQTRNIAFINPNITNETIAPSLNVGPGASAPTQVAPKILDDEDAKLSGEELMLRKLDMLRKLNELIQYGVKLSQNYTMNSDYKTMKYEYELHKSIRSKQNSVNWMSTMTLSMIHGLEMLNEKYNPFDIKLKGWSEQMNADISNYYDVFSELYEKYSQPGKGMAPEIKFLLMVSGSALRFHLSNSVSLMGSLPSMSDKLDNNPQLVEQLRQRALIDKMKNQTIKNNESLNQRAGQEHSAAVKKASDLQMLQEKKMEHLIKEKQAIQQKMQAQARYEELMKKLQNDNNQRAGPPATQPNQPQQPKIKSPTLPPHLKNQPNNNSVNPPSSKLSNMQFEQMRNQQILKHQELMKKQQEINNKLYRPTKSSDKNEETEDSENNNTDNQSEHSSRMINPNLNNIINKTKREIESRNSSPQKSSNSKKKSFDSHITTVDIVDPEEVSKASISFGGTRGSKKKKTTIKI</sequence>
<gene>
    <name evidence="2" type="ORF">Edafosvirus45_5</name>
</gene>